<dbReference type="InterPro" id="IPR008640">
    <property type="entry name" value="Adhesin_Head_dom"/>
</dbReference>
<comment type="caution">
    <text evidence="3">The sequence shown here is derived from an EMBL/GenBank/DDBJ whole genome shotgun (WGS) entry which is preliminary data.</text>
</comment>
<dbReference type="Pfam" id="PF05658">
    <property type="entry name" value="YadA_head"/>
    <property type="match status" value="3"/>
</dbReference>
<protein>
    <recommendedName>
        <fullName evidence="2">Trimeric autotransporter adhesin YadA-like head domain-containing protein</fullName>
    </recommendedName>
</protein>
<reference evidence="3" key="1">
    <citation type="submission" date="2018-11" db="EMBL/GenBank/DDBJ databases">
        <authorList>
            <consortium name="PulseNet: The National Subtyping Network for Foodborne Disease Surveillance"/>
            <person name="Tarr C.L."/>
            <person name="Trees E."/>
            <person name="Katz L.S."/>
            <person name="Carleton-Romer H.A."/>
            <person name="Stroika S."/>
            <person name="Kucerova Z."/>
            <person name="Roache K.F."/>
            <person name="Sabol A.L."/>
            <person name="Besser J."/>
            <person name="Gerner-Smidt P."/>
        </authorList>
    </citation>
    <scope>NUCLEOTIDE SEQUENCE</scope>
    <source>
        <strain evidence="3">PNUSAS060697</strain>
    </source>
</reference>
<dbReference type="Gene3D" id="2.150.10.10">
    <property type="entry name" value="Serralysin-like metalloprotease, C-terminal"/>
    <property type="match status" value="2"/>
</dbReference>
<dbReference type="EMBL" id="AACUZB010000052">
    <property type="protein sequence ID" value="EAM4564550.1"/>
    <property type="molecule type" value="Genomic_DNA"/>
</dbReference>
<gene>
    <name evidence="3" type="ORF">EFY76_25070</name>
</gene>
<feature type="signal peptide" evidence="1">
    <location>
        <begin position="1"/>
        <end position="21"/>
    </location>
</feature>
<proteinExistence type="predicted"/>
<keyword evidence="1" id="KW-0732">Signal</keyword>
<organism evidence="3">
    <name type="scientific">Salmonella enterica</name>
    <name type="common">Salmonella choleraesuis</name>
    <dbReference type="NCBI Taxonomy" id="28901"/>
    <lineage>
        <taxon>Bacteria</taxon>
        <taxon>Pseudomonadati</taxon>
        <taxon>Pseudomonadota</taxon>
        <taxon>Gammaproteobacteria</taxon>
        <taxon>Enterobacterales</taxon>
        <taxon>Enterobacteriaceae</taxon>
        <taxon>Salmonella</taxon>
    </lineage>
</organism>
<dbReference type="GO" id="GO:0019867">
    <property type="term" value="C:outer membrane"/>
    <property type="evidence" value="ECO:0007669"/>
    <property type="project" value="InterPro"/>
</dbReference>
<evidence type="ECO:0000313" key="3">
    <source>
        <dbReference type="EMBL" id="EAM4564550.1"/>
    </source>
</evidence>
<accession>A0A5T2ME34</accession>
<feature type="domain" description="Trimeric autotransporter adhesin YadA-like head" evidence="2">
    <location>
        <begin position="69"/>
        <end position="96"/>
    </location>
</feature>
<feature type="domain" description="Trimeric autotransporter adhesin YadA-like head" evidence="2">
    <location>
        <begin position="114"/>
        <end position="137"/>
    </location>
</feature>
<evidence type="ECO:0000259" key="2">
    <source>
        <dbReference type="Pfam" id="PF05658"/>
    </source>
</evidence>
<dbReference type="SUPFAM" id="SSF101967">
    <property type="entry name" value="Adhesin YadA, collagen-binding domain"/>
    <property type="match status" value="1"/>
</dbReference>
<feature type="chain" id="PRO_5026198057" description="Trimeric autotransporter adhesin YadA-like head domain-containing protein" evidence="1">
    <location>
        <begin position="22"/>
        <end position="319"/>
    </location>
</feature>
<name>A0A5T2ME34_SALER</name>
<dbReference type="InterPro" id="IPR011049">
    <property type="entry name" value="Serralysin-like_metalloprot_C"/>
</dbReference>
<feature type="domain" description="Trimeric autotransporter adhesin YadA-like head" evidence="2">
    <location>
        <begin position="45"/>
        <end position="65"/>
    </location>
</feature>
<evidence type="ECO:0000256" key="1">
    <source>
        <dbReference type="SAM" id="SignalP"/>
    </source>
</evidence>
<dbReference type="CDD" id="cd12820">
    <property type="entry name" value="LbR_YadA-like"/>
    <property type="match status" value="1"/>
</dbReference>
<sequence>MKNCFKLSVIGALVFSAPALATTIGTGTETAINIGKGSVVSSVSNGVAIGNGASANGSNVVAIGNTSAASNYNSVAIGNGTSATGAFNSIAIGNSASSTSDYGGIAVGGNSRVSGNYALAVGENATSTGDLSVAIGGDFDPVRAASASGGGTAIGTGARADKGIAIGSGSRAIRADQVDIGDRQITGLKDGTRLTDAATVGQMNAADTATLNNAHAYTDAAKADAVKQANQHSDANLATGKGYTDTQVTASNARTDGLIQTEQTARAKEDADTLDQREHPNKKLRFRAIAGLNDPAATTFVIKTHANRNNREYCFENGF</sequence>
<dbReference type="AlphaFoldDB" id="A0A5T2ME34"/>